<evidence type="ECO:0000313" key="3">
    <source>
        <dbReference type="EMBL" id="EAQ91940.1"/>
    </source>
</evidence>
<dbReference type="GeneID" id="4387611"/>
<dbReference type="PANTHER" id="PTHR47718">
    <property type="entry name" value="OS01G0519700 PROTEIN"/>
    <property type="match status" value="1"/>
</dbReference>
<dbReference type="OMA" id="EYPHRRR"/>
<dbReference type="eggNOG" id="KOG0987">
    <property type="taxonomic scope" value="Eukaryota"/>
</dbReference>
<name>Q2HHX9_CHAGB</name>
<feature type="region of interest" description="Disordered" evidence="1">
    <location>
        <begin position="1"/>
        <end position="38"/>
    </location>
</feature>
<feature type="compositionally biased region" description="Polar residues" evidence="1">
    <location>
        <begin position="765"/>
        <end position="779"/>
    </location>
</feature>
<evidence type="ECO:0000313" key="4">
    <source>
        <dbReference type="Proteomes" id="UP000001056"/>
    </source>
</evidence>
<feature type="domain" description="MULE transposase" evidence="2">
    <location>
        <begin position="276"/>
        <end position="372"/>
    </location>
</feature>
<dbReference type="OrthoDB" id="5095644at2759"/>
<dbReference type="VEuPathDB" id="FungiDB:CHGG_00175"/>
<evidence type="ECO:0000256" key="1">
    <source>
        <dbReference type="SAM" id="MobiDB-lite"/>
    </source>
</evidence>
<reference evidence="4" key="1">
    <citation type="journal article" date="2015" name="Genome Announc.">
        <title>Draft genome sequence of the cellulolytic fungus Chaetomium globosum.</title>
        <authorList>
            <person name="Cuomo C.A."/>
            <person name="Untereiner W.A."/>
            <person name="Ma L.-J."/>
            <person name="Grabherr M."/>
            <person name="Birren B.W."/>
        </authorList>
    </citation>
    <scope>NUCLEOTIDE SEQUENCE [LARGE SCALE GENOMIC DNA]</scope>
    <source>
        <strain evidence="4">ATCC 6205 / CBS 148.51 / DSM 1962 / NBRC 6347 / NRRL 1970</strain>
    </source>
</reference>
<dbReference type="EMBL" id="CH408029">
    <property type="protein sequence ID" value="EAQ91940.1"/>
    <property type="molecule type" value="Genomic_DNA"/>
</dbReference>
<evidence type="ECO:0000259" key="2">
    <source>
        <dbReference type="Pfam" id="PF10551"/>
    </source>
</evidence>
<dbReference type="RefSeq" id="XP_001219396.1">
    <property type="nucleotide sequence ID" value="XM_001219395.1"/>
</dbReference>
<accession>Q2HHX9</accession>
<dbReference type="InParanoid" id="Q2HHX9"/>
<organism evidence="3 4">
    <name type="scientific">Chaetomium globosum (strain ATCC 6205 / CBS 148.51 / DSM 1962 / NBRC 6347 / NRRL 1970)</name>
    <name type="common">Soil fungus</name>
    <dbReference type="NCBI Taxonomy" id="306901"/>
    <lineage>
        <taxon>Eukaryota</taxon>
        <taxon>Fungi</taxon>
        <taxon>Dikarya</taxon>
        <taxon>Ascomycota</taxon>
        <taxon>Pezizomycotina</taxon>
        <taxon>Sordariomycetes</taxon>
        <taxon>Sordariomycetidae</taxon>
        <taxon>Sordariales</taxon>
        <taxon>Chaetomiaceae</taxon>
        <taxon>Chaetomium</taxon>
    </lineage>
</organism>
<dbReference type="AlphaFoldDB" id="Q2HHX9"/>
<feature type="region of interest" description="Disordered" evidence="1">
    <location>
        <begin position="558"/>
        <end position="803"/>
    </location>
</feature>
<feature type="compositionally biased region" description="Low complexity" evidence="1">
    <location>
        <begin position="636"/>
        <end position="651"/>
    </location>
</feature>
<dbReference type="Pfam" id="PF10551">
    <property type="entry name" value="MULE"/>
    <property type="match status" value="1"/>
</dbReference>
<feature type="compositionally biased region" description="Polar residues" evidence="1">
    <location>
        <begin position="582"/>
        <end position="592"/>
    </location>
</feature>
<dbReference type="HOGENOM" id="CLU_006029_2_0_1"/>
<keyword evidence="4" id="KW-1185">Reference proteome</keyword>
<feature type="compositionally biased region" description="Low complexity" evidence="1">
    <location>
        <begin position="727"/>
        <end position="740"/>
    </location>
</feature>
<feature type="region of interest" description="Disordered" evidence="1">
    <location>
        <begin position="136"/>
        <end position="165"/>
    </location>
</feature>
<proteinExistence type="predicted"/>
<protein>
    <recommendedName>
        <fullName evidence="2">MULE transposase domain-containing protein</fullName>
    </recommendedName>
</protein>
<feature type="compositionally biased region" description="Low complexity" evidence="1">
    <location>
        <begin position="593"/>
        <end position="604"/>
    </location>
</feature>
<dbReference type="PANTHER" id="PTHR47718:SF3">
    <property type="entry name" value="PROTEIN FAR1-RELATED SEQUENCE 5-LIKE"/>
    <property type="match status" value="1"/>
</dbReference>
<dbReference type="InterPro" id="IPR018289">
    <property type="entry name" value="MULE_transposase_dom"/>
</dbReference>
<gene>
    <name evidence="3" type="ORF">CHGG_00175</name>
</gene>
<sequence>MSDNDDEWNGFSDDNGEDDGPPEPGRPSQIDGQPWDVPDSALLQGDVIPNPKDSDFATDFAKIEELQGAINAWARSRGFAVVRRHGRNKQDGLYTRFDILCDRFGSPRAPRGAGVRETATRKCDCKWKAAASRTKDGWRFHSHPDPQHSVHNHGPSLHPSAHTQHRMSNSESLDTIAELSNHASIRAREIRSVVNQEHDTIYTRKDIYNVRAKMRKVNLDGYTAAGALIKALDNVDGDTANHYEVEWADAAETIFCSLVWGFESCLEATSIYHDCMLIDLTYNTNYMGMPLYQVNCLTSVGKTLSTMFGLVSDETTQTFRWLMKATKKLRDKFNIPEPAVIVTDHCKELKQAISEVFPDSQQQTCIFHVIKNVMLNTKRKFKYPGRDEVDSEDEEYRADFEDYDGVSPQERAAMEKDHAERLLSRNTSTSKVTKPISHDPRGVEEMFKAMQWMSCRDQWAHCYTRHYRNFGVRTTSPTESNNMSIKSYLINGRSSAYSLVSVSQDLCKKQVQQNVEEMAKQAIRARHDFLSRPWLGALPLRVSYKALDLIVGEYRRAKAAMPSTRPSQSIRRPLEPCHPDTCTATIQLSATNTSKSKSPRSSRTAKVDPRTRQGHCQMVWEYPHRRRPQEAKEETGTQGSQGSQGRRTPGSTPGPPRGNAPRLQPSIRRVLSAHETVEEPRPPQAAPKRRGRPPGSKNKKKDQAPAPAESQLSAAERAEPRTTLVIASAPRRGLRAAPAAETTASEKRKAQAGGDSAPAPKRTRATASTPRAQSDQGTGNVAIPSLPAPAGAPGARVTRSGRAVRLTAKAAKAASGGR</sequence>
<dbReference type="Proteomes" id="UP000001056">
    <property type="component" value="Unassembled WGS sequence"/>
</dbReference>
<feature type="compositionally biased region" description="Acidic residues" evidence="1">
    <location>
        <begin position="1"/>
        <end position="21"/>
    </location>
</feature>
<feature type="compositionally biased region" description="Basic and acidic residues" evidence="1">
    <location>
        <begin position="136"/>
        <end position="148"/>
    </location>
</feature>
<feature type="compositionally biased region" description="Basic residues" evidence="1">
    <location>
        <begin position="687"/>
        <end position="700"/>
    </location>
</feature>